<keyword evidence="6" id="KW-1185">Reference proteome</keyword>
<reference evidence="5" key="2">
    <citation type="submission" date="2020-09" db="EMBL/GenBank/DDBJ databases">
        <authorList>
            <person name="Sun Q."/>
            <person name="Ohkuma M."/>
        </authorList>
    </citation>
    <scope>NUCLEOTIDE SEQUENCE</scope>
    <source>
        <strain evidence="5">JCM 30804</strain>
    </source>
</reference>
<dbReference type="Proteomes" id="UP000613743">
    <property type="component" value="Unassembled WGS sequence"/>
</dbReference>
<protein>
    <recommendedName>
        <fullName evidence="7">Peptidase S51</fullName>
    </recommendedName>
</protein>
<evidence type="ECO:0008006" key="7">
    <source>
        <dbReference type="Google" id="ProtNLM"/>
    </source>
</evidence>
<accession>A0A917NAN0</accession>
<dbReference type="SUPFAM" id="SSF52317">
    <property type="entry name" value="Class I glutamine amidotransferase-like"/>
    <property type="match status" value="1"/>
</dbReference>
<dbReference type="InterPro" id="IPR029062">
    <property type="entry name" value="Class_I_gatase-like"/>
</dbReference>
<reference evidence="5" key="1">
    <citation type="journal article" date="2014" name="Int. J. Syst. Evol. Microbiol.">
        <title>Complete genome sequence of Corynebacterium casei LMG S-19264T (=DSM 44701T), isolated from a smear-ripened cheese.</title>
        <authorList>
            <consortium name="US DOE Joint Genome Institute (JGI-PGF)"/>
            <person name="Walter F."/>
            <person name="Albersmeier A."/>
            <person name="Kalinowski J."/>
            <person name="Ruckert C."/>
        </authorList>
    </citation>
    <scope>NUCLEOTIDE SEQUENCE</scope>
    <source>
        <strain evidence="5">JCM 30804</strain>
    </source>
</reference>
<dbReference type="InterPro" id="IPR005320">
    <property type="entry name" value="Peptidase_S51"/>
</dbReference>
<comment type="caution">
    <text evidence="5">The sequence shown here is derived from an EMBL/GenBank/DDBJ whole genome shotgun (WGS) entry which is preliminary data.</text>
</comment>
<dbReference type="AlphaFoldDB" id="A0A917NAN0"/>
<gene>
    <name evidence="5" type="ORF">GCM10009332_19170</name>
</gene>
<dbReference type="GO" id="GO:0006508">
    <property type="term" value="P:proteolysis"/>
    <property type="evidence" value="ECO:0007669"/>
    <property type="project" value="UniProtKB-KW"/>
</dbReference>
<evidence type="ECO:0000256" key="4">
    <source>
        <dbReference type="ARBA" id="ARBA00022825"/>
    </source>
</evidence>
<sequence>MHLALLSNAETPNGKAAIGQLLSRCNLQSSAGAYIGSEPAPQEIFFTQTKNIYASIGYQLDLYLDFEDGFCIDVFHQALSKPFIHLSGGNTFRFLNAMNQRNVANALINYTAQGGLLIGVSAGAMLLTPSIITANLCGDPNDVGIENLQALNLTSFLFAPH</sequence>
<proteinExistence type="inferred from homology"/>
<dbReference type="EMBL" id="BMPZ01000004">
    <property type="protein sequence ID" value="GGI82119.1"/>
    <property type="molecule type" value="Genomic_DNA"/>
</dbReference>
<comment type="similarity">
    <text evidence="1">Belongs to the peptidase S51 family.</text>
</comment>
<name>A0A917NAN0_9GAMM</name>
<keyword evidence="3" id="KW-0378">Hydrolase</keyword>
<dbReference type="GO" id="GO:0008236">
    <property type="term" value="F:serine-type peptidase activity"/>
    <property type="evidence" value="ECO:0007669"/>
    <property type="project" value="UniProtKB-KW"/>
</dbReference>
<evidence type="ECO:0000256" key="1">
    <source>
        <dbReference type="ARBA" id="ARBA00006534"/>
    </source>
</evidence>
<evidence type="ECO:0000313" key="6">
    <source>
        <dbReference type="Proteomes" id="UP000613743"/>
    </source>
</evidence>
<organism evidence="5 6">
    <name type="scientific">Shewanella gelidii</name>
    <dbReference type="NCBI Taxonomy" id="1642821"/>
    <lineage>
        <taxon>Bacteria</taxon>
        <taxon>Pseudomonadati</taxon>
        <taxon>Pseudomonadota</taxon>
        <taxon>Gammaproteobacteria</taxon>
        <taxon>Alteromonadales</taxon>
        <taxon>Shewanellaceae</taxon>
        <taxon>Shewanella</taxon>
    </lineage>
</organism>
<keyword evidence="2" id="KW-0645">Protease</keyword>
<evidence type="ECO:0000256" key="2">
    <source>
        <dbReference type="ARBA" id="ARBA00022670"/>
    </source>
</evidence>
<dbReference type="Pfam" id="PF03575">
    <property type="entry name" value="Peptidase_S51"/>
    <property type="match status" value="1"/>
</dbReference>
<keyword evidence="4" id="KW-0720">Serine protease</keyword>
<dbReference type="Gene3D" id="3.40.50.880">
    <property type="match status" value="1"/>
</dbReference>
<evidence type="ECO:0000313" key="5">
    <source>
        <dbReference type="EMBL" id="GGI82119.1"/>
    </source>
</evidence>
<evidence type="ECO:0000256" key="3">
    <source>
        <dbReference type="ARBA" id="ARBA00022801"/>
    </source>
</evidence>